<feature type="chain" id="PRO_5040783925" description="Beta-lactamase" evidence="3">
    <location>
        <begin position="30"/>
        <end position="335"/>
    </location>
</feature>
<dbReference type="PROSITE" id="PS51318">
    <property type="entry name" value="TAT"/>
    <property type="match status" value="1"/>
</dbReference>
<evidence type="ECO:0000259" key="4">
    <source>
        <dbReference type="Pfam" id="PF13354"/>
    </source>
</evidence>
<dbReference type="GO" id="GO:0046677">
    <property type="term" value="P:response to antibiotic"/>
    <property type="evidence" value="ECO:0007669"/>
    <property type="project" value="InterPro"/>
</dbReference>
<dbReference type="SUPFAM" id="SSF56601">
    <property type="entry name" value="beta-lactamase/transpeptidase-like"/>
    <property type="match status" value="1"/>
</dbReference>
<keyword evidence="5" id="KW-0378">Hydrolase</keyword>
<dbReference type="InterPro" id="IPR012338">
    <property type="entry name" value="Beta-lactam/transpept-like"/>
</dbReference>
<keyword evidence="3" id="KW-0732">Signal</keyword>
<evidence type="ECO:0000313" key="5">
    <source>
        <dbReference type="EMBL" id="GLZ79715.1"/>
    </source>
</evidence>
<dbReference type="EMBL" id="BSTX01000003">
    <property type="protein sequence ID" value="GLZ79715.1"/>
    <property type="molecule type" value="Genomic_DNA"/>
</dbReference>
<proteinExistence type="predicted"/>
<organism evidence="5 6">
    <name type="scientific">Actinorhabdospora filicis</name>
    <dbReference type="NCBI Taxonomy" id="1785913"/>
    <lineage>
        <taxon>Bacteria</taxon>
        <taxon>Bacillati</taxon>
        <taxon>Actinomycetota</taxon>
        <taxon>Actinomycetes</taxon>
        <taxon>Micromonosporales</taxon>
        <taxon>Micromonosporaceae</taxon>
        <taxon>Actinorhabdospora</taxon>
    </lineage>
</organism>
<feature type="domain" description="Beta-lactamase class A catalytic" evidence="4">
    <location>
        <begin position="82"/>
        <end position="278"/>
    </location>
</feature>
<dbReference type="Proteomes" id="UP001165079">
    <property type="component" value="Unassembled WGS sequence"/>
</dbReference>
<dbReference type="PANTHER" id="PTHR35333">
    <property type="entry name" value="BETA-LACTAMASE"/>
    <property type="match status" value="1"/>
</dbReference>
<dbReference type="RefSeq" id="WP_285664863.1">
    <property type="nucleotide sequence ID" value="NZ_BSTX01000003.1"/>
</dbReference>
<feature type="signal peptide" evidence="3">
    <location>
        <begin position="1"/>
        <end position="29"/>
    </location>
</feature>
<reference evidence="5" key="1">
    <citation type="submission" date="2023-03" db="EMBL/GenBank/DDBJ databases">
        <title>Actinorhabdospora filicis NBRC 111898.</title>
        <authorList>
            <person name="Ichikawa N."/>
            <person name="Sato H."/>
            <person name="Tonouchi N."/>
        </authorList>
    </citation>
    <scope>NUCLEOTIDE SEQUENCE</scope>
    <source>
        <strain evidence="5">NBRC 111898</strain>
    </source>
</reference>
<evidence type="ECO:0000313" key="6">
    <source>
        <dbReference type="Proteomes" id="UP001165079"/>
    </source>
</evidence>
<name>A0A9W6WCF1_9ACTN</name>
<dbReference type="Gene3D" id="3.40.710.10">
    <property type="entry name" value="DD-peptidase/beta-lactamase superfamily"/>
    <property type="match status" value="1"/>
</dbReference>
<dbReference type="AlphaFoldDB" id="A0A9W6WCF1"/>
<evidence type="ECO:0000256" key="1">
    <source>
        <dbReference type="ARBA" id="ARBA00018879"/>
    </source>
</evidence>
<evidence type="ECO:0000256" key="3">
    <source>
        <dbReference type="SAM" id="SignalP"/>
    </source>
</evidence>
<evidence type="ECO:0000256" key="2">
    <source>
        <dbReference type="ARBA" id="ARBA00030171"/>
    </source>
</evidence>
<accession>A0A9W6WCF1</accession>
<protein>
    <recommendedName>
        <fullName evidence="1">Beta-lactamase</fullName>
    </recommendedName>
    <alternativeName>
        <fullName evidence="2">Penicillinase</fullName>
    </alternativeName>
</protein>
<gene>
    <name evidence="5" type="ORF">Afil01_45220</name>
</gene>
<sequence length="335" mass="35410">MTTMKRRGVLGLGVTAATGLALPAAPASAAEDDAAPAYSAADAARRIARVYARETARAGGTWHAHITVTGADGVPVVAVDDKSDVVVSALSTNKLPVALAVLDRVDKGLASLAATVDVKDPFIVWDGDGVIPLDGAYPSTIVLGHALSLLLSISEDTSSRLCSQVVTAAEVNAFLTAKGFARTQVEPIPDSRRWYLGDTTAREMHGVWRGLVRGEIVSRASSDHLLRVLASPDAFHEGVRRHLSTTERARVATKAGWLENDGRHEAGVIFDAAGAPVVGYSMYAFHPGHTTDYTGNHPLIEARARMGRAFFTTVEKLTGAPGHPHPPRTYNPSNG</sequence>
<dbReference type="Pfam" id="PF13354">
    <property type="entry name" value="Beta-lactamase2"/>
    <property type="match status" value="1"/>
</dbReference>
<dbReference type="GO" id="GO:0008800">
    <property type="term" value="F:beta-lactamase activity"/>
    <property type="evidence" value="ECO:0007669"/>
    <property type="project" value="InterPro"/>
</dbReference>
<dbReference type="InterPro" id="IPR006311">
    <property type="entry name" value="TAT_signal"/>
</dbReference>
<dbReference type="InterPro" id="IPR045155">
    <property type="entry name" value="Beta-lactam_cat"/>
</dbReference>
<keyword evidence="6" id="KW-1185">Reference proteome</keyword>
<dbReference type="InterPro" id="IPR000871">
    <property type="entry name" value="Beta-lactam_class-A"/>
</dbReference>
<comment type="caution">
    <text evidence="5">The sequence shown here is derived from an EMBL/GenBank/DDBJ whole genome shotgun (WGS) entry which is preliminary data.</text>
</comment>
<dbReference type="GO" id="GO:0030655">
    <property type="term" value="P:beta-lactam antibiotic catabolic process"/>
    <property type="evidence" value="ECO:0007669"/>
    <property type="project" value="InterPro"/>
</dbReference>
<dbReference type="PANTHER" id="PTHR35333:SF3">
    <property type="entry name" value="BETA-LACTAMASE-TYPE TRANSPEPTIDASE FOLD CONTAINING PROTEIN"/>
    <property type="match status" value="1"/>
</dbReference>